<organism evidence="1 2">
    <name type="scientific">Ruania alkalisoli</name>
    <dbReference type="NCBI Taxonomy" id="2779775"/>
    <lineage>
        <taxon>Bacteria</taxon>
        <taxon>Bacillati</taxon>
        <taxon>Actinomycetota</taxon>
        <taxon>Actinomycetes</taxon>
        <taxon>Micrococcales</taxon>
        <taxon>Ruaniaceae</taxon>
        <taxon>Ruania</taxon>
    </lineage>
</organism>
<dbReference type="GO" id="GO:0005524">
    <property type="term" value="F:ATP binding"/>
    <property type="evidence" value="ECO:0007669"/>
    <property type="project" value="InterPro"/>
</dbReference>
<name>A0A7M1SWH3_9MICO</name>
<dbReference type="Proteomes" id="UP000593758">
    <property type="component" value="Chromosome"/>
</dbReference>
<dbReference type="InterPro" id="IPR053191">
    <property type="entry name" value="DcsG_Biosynth_Enzyme"/>
</dbReference>
<dbReference type="PANTHER" id="PTHR39217:SF1">
    <property type="entry name" value="GLUTATHIONE SYNTHETASE"/>
    <property type="match status" value="1"/>
</dbReference>
<dbReference type="EMBL" id="CP063169">
    <property type="protein sequence ID" value="QOR71919.1"/>
    <property type="molecule type" value="Genomic_DNA"/>
</dbReference>
<sequence length="317" mass="35120">MTTSPDAGARLALVTCSALPDLHPEDAPLIEALAEREVSADVLVWDDPEVDWSVYDLVVLRSVWDYTSQRKKFLSWAGSVPRLVNPPNVVRWNIDKHYLQALEDHGLPVVQTTWLEPEAGYDKRGLHNRFPAREDFVIKPAVAAGSEGAGRYTATDANSRRYAIEHAKNLIEAGHSVMVQRYMPEVDSHGEIALVFFHGTFSHAMRKDAMLTGIDDPNAFQVEEMEAYKATHAEIEAAQRALAFARARIPGRSISSRPLPYARVDLIPSGRTPVVMELELIDPALHCSLGRDAMARFADSLAAEIRMGPDSNNIDLA</sequence>
<dbReference type="AlphaFoldDB" id="A0A7M1SWH3"/>
<accession>A0A7M1SWH3</accession>
<dbReference type="RefSeq" id="WP_193498568.1">
    <property type="nucleotide sequence ID" value="NZ_CP063169.1"/>
</dbReference>
<protein>
    <recommendedName>
        <fullName evidence="3">ATP-grasp domain-containing protein</fullName>
    </recommendedName>
</protein>
<proteinExistence type="predicted"/>
<dbReference type="SUPFAM" id="SSF56059">
    <property type="entry name" value="Glutathione synthetase ATP-binding domain-like"/>
    <property type="match status" value="1"/>
</dbReference>
<dbReference type="KEGG" id="halt:IM660_06595"/>
<evidence type="ECO:0008006" key="3">
    <source>
        <dbReference type="Google" id="ProtNLM"/>
    </source>
</evidence>
<dbReference type="InterPro" id="IPR013815">
    <property type="entry name" value="ATP_grasp_subdomain_1"/>
</dbReference>
<dbReference type="Gene3D" id="3.30.470.20">
    <property type="entry name" value="ATP-grasp fold, B domain"/>
    <property type="match status" value="1"/>
</dbReference>
<gene>
    <name evidence="1" type="ORF">IM660_06595</name>
</gene>
<dbReference type="PANTHER" id="PTHR39217">
    <property type="match status" value="1"/>
</dbReference>
<evidence type="ECO:0000313" key="1">
    <source>
        <dbReference type="EMBL" id="QOR71919.1"/>
    </source>
</evidence>
<reference evidence="1 2" key="1">
    <citation type="submission" date="2020-10" db="EMBL/GenBank/DDBJ databases">
        <title>Haloactinobacterium sp. RN3S43, a bacterium isolated from saline soil.</title>
        <authorList>
            <person name="Sun J.-Q."/>
        </authorList>
    </citation>
    <scope>NUCLEOTIDE SEQUENCE [LARGE SCALE GENOMIC DNA]</scope>
    <source>
        <strain evidence="1 2">RN3S43</strain>
    </source>
</reference>
<keyword evidence="2" id="KW-1185">Reference proteome</keyword>
<dbReference type="Gene3D" id="3.30.1490.20">
    <property type="entry name" value="ATP-grasp fold, A domain"/>
    <property type="match status" value="1"/>
</dbReference>
<evidence type="ECO:0000313" key="2">
    <source>
        <dbReference type="Proteomes" id="UP000593758"/>
    </source>
</evidence>